<dbReference type="OrthoDB" id="1166651at2759"/>
<evidence type="ECO:0000256" key="1">
    <source>
        <dbReference type="SAM" id="Coils"/>
    </source>
</evidence>
<proteinExistence type="predicted"/>
<organism evidence="3 4">
    <name type="scientific">Trema orientale</name>
    <name type="common">Charcoal tree</name>
    <name type="synonym">Celtis orientalis</name>
    <dbReference type="NCBI Taxonomy" id="63057"/>
    <lineage>
        <taxon>Eukaryota</taxon>
        <taxon>Viridiplantae</taxon>
        <taxon>Streptophyta</taxon>
        <taxon>Embryophyta</taxon>
        <taxon>Tracheophyta</taxon>
        <taxon>Spermatophyta</taxon>
        <taxon>Magnoliopsida</taxon>
        <taxon>eudicotyledons</taxon>
        <taxon>Gunneridae</taxon>
        <taxon>Pentapetalae</taxon>
        <taxon>rosids</taxon>
        <taxon>fabids</taxon>
        <taxon>Rosales</taxon>
        <taxon>Cannabaceae</taxon>
        <taxon>Trema</taxon>
    </lineage>
</organism>
<accession>A0A2P5FQ76</accession>
<feature type="compositionally biased region" description="Polar residues" evidence="2">
    <location>
        <begin position="313"/>
        <end position="326"/>
    </location>
</feature>
<dbReference type="EMBL" id="JXTC01000016">
    <property type="protein sequence ID" value="PON99959.1"/>
    <property type="molecule type" value="Genomic_DNA"/>
</dbReference>
<comment type="caution">
    <text evidence="3">The sequence shown here is derived from an EMBL/GenBank/DDBJ whole genome shotgun (WGS) entry which is preliminary data.</text>
</comment>
<keyword evidence="4" id="KW-1185">Reference proteome</keyword>
<feature type="non-terminal residue" evidence="3">
    <location>
        <position position="506"/>
    </location>
</feature>
<dbReference type="Pfam" id="PF14223">
    <property type="entry name" value="Retrotran_gag_2"/>
    <property type="match status" value="1"/>
</dbReference>
<feature type="compositionally biased region" description="Acidic residues" evidence="2">
    <location>
        <begin position="334"/>
        <end position="343"/>
    </location>
</feature>
<dbReference type="PANTHER" id="PTHR35317:SF35">
    <property type="entry name" value="DUF4219 DOMAIN-CONTAINING PROTEIN"/>
    <property type="match status" value="1"/>
</dbReference>
<feature type="coiled-coil region" evidence="1">
    <location>
        <begin position="378"/>
        <end position="412"/>
    </location>
</feature>
<dbReference type="Proteomes" id="UP000237000">
    <property type="component" value="Unassembled WGS sequence"/>
</dbReference>
<evidence type="ECO:0000313" key="3">
    <source>
        <dbReference type="EMBL" id="PON99959.1"/>
    </source>
</evidence>
<evidence type="ECO:0000313" key="4">
    <source>
        <dbReference type="Proteomes" id="UP000237000"/>
    </source>
</evidence>
<dbReference type="AlphaFoldDB" id="A0A2P5FQ76"/>
<keyword evidence="1" id="KW-0175">Coiled coil</keyword>
<reference evidence="4" key="1">
    <citation type="submission" date="2016-06" db="EMBL/GenBank/DDBJ databases">
        <title>Parallel loss of symbiosis genes in relatives of nitrogen-fixing non-legume Parasponia.</title>
        <authorList>
            <person name="Van Velzen R."/>
            <person name="Holmer R."/>
            <person name="Bu F."/>
            <person name="Rutten L."/>
            <person name="Van Zeijl A."/>
            <person name="Liu W."/>
            <person name="Santuari L."/>
            <person name="Cao Q."/>
            <person name="Sharma T."/>
            <person name="Shen D."/>
            <person name="Roswanjaya Y."/>
            <person name="Wardhani T."/>
            <person name="Kalhor M.S."/>
            <person name="Jansen J."/>
            <person name="Van den Hoogen J."/>
            <person name="Gungor B."/>
            <person name="Hartog M."/>
            <person name="Hontelez J."/>
            <person name="Verver J."/>
            <person name="Yang W.-C."/>
            <person name="Schijlen E."/>
            <person name="Repin R."/>
            <person name="Schilthuizen M."/>
            <person name="Schranz E."/>
            <person name="Heidstra R."/>
            <person name="Miyata K."/>
            <person name="Fedorova E."/>
            <person name="Kohlen W."/>
            <person name="Bisseling T."/>
            <person name="Smit S."/>
            <person name="Geurts R."/>
        </authorList>
    </citation>
    <scope>NUCLEOTIDE SEQUENCE [LARGE SCALE GENOMIC DNA]</scope>
    <source>
        <strain evidence="4">cv. RG33-2</strain>
    </source>
</reference>
<feature type="region of interest" description="Disordered" evidence="2">
    <location>
        <begin position="313"/>
        <end position="344"/>
    </location>
</feature>
<dbReference type="InParanoid" id="A0A2P5FQ76"/>
<dbReference type="PANTHER" id="PTHR35317">
    <property type="entry name" value="OS04G0629600 PROTEIN"/>
    <property type="match status" value="1"/>
</dbReference>
<gene>
    <name evidence="3" type="ORF">TorRG33x02_043770</name>
</gene>
<protein>
    <recommendedName>
        <fullName evidence="5">Zinc finger, CCHC-type</fullName>
    </recommendedName>
</protein>
<sequence>MKAFIKALDEKAWRSVLSGWSPPTIKDDEGKDIIKPELSWSSDDDKLANYNSKALHAILNGVDTTKIKMITNCESAKEAWDILQTHFEGSGDMKRTKLIMLTSKFEELRMKEDETLSEYFTKLYDISNEAFALGKRFSDTKMVRKIFRSLPDRFNPKLTAIEESKNLDTMKVEELMGSLQTYEMNLRQREKASKSASKYAKEDDVNLALLTKNMGKMSKSGNSNKGMNFLKPDSSKKNGIQCRECEGYGHVQAECANTLKKKAKAMTSIWSDEEFEGSQEEDDNHVSNHIAFGVSLVSDDVCSLQKSAGHVATQSMQRSSVATSGTQKDHDTDSDSDESELNEESIRASYENIYSQWIRVVDQNRSLEGRISALIQYKENSEIKVQKLETLLTEKEAKLKEVSVELERTQKSLKMLNSGTDKLNHILSVGKSSSDHKGLRFEGEHSNSKTVFVKSSVSNSFAGTGADVVTQKLYVTTHNKIASPSQVTGNRADVATYLKSAASGST</sequence>
<evidence type="ECO:0000256" key="2">
    <source>
        <dbReference type="SAM" id="MobiDB-lite"/>
    </source>
</evidence>
<name>A0A2P5FQ76_TREOI</name>
<evidence type="ECO:0008006" key="5">
    <source>
        <dbReference type="Google" id="ProtNLM"/>
    </source>
</evidence>